<dbReference type="GO" id="GO:0016787">
    <property type="term" value="F:hydrolase activity"/>
    <property type="evidence" value="ECO:0007669"/>
    <property type="project" value="UniProtKB-KW"/>
</dbReference>
<keyword evidence="2" id="KW-1277">Toxin-antitoxin system</keyword>
<dbReference type="Pfam" id="PF07927">
    <property type="entry name" value="HicA_toxin"/>
    <property type="match status" value="1"/>
</dbReference>
<evidence type="ECO:0000313" key="8">
    <source>
        <dbReference type="EMBL" id="MBO8483056.1"/>
    </source>
</evidence>
<dbReference type="EMBL" id="JADILV010000021">
    <property type="protein sequence ID" value="MBO8483056.1"/>
    <property type="molecule type" value="Genomic_DNA"/>
</dbReference>
<name>A0A940IHT9_9BACT</name>
<dbReference type="GO" id="GO:0004519">
    <property type="term" value="F:endonuclease activity"/>
    <property type="evidence" value="ECO:0007669"/>
    <property type="project" value="UniProtKB-KW"/>
</dbReference>
<accession>A0A940IHT9</accession>
<evidence type="ECO:0000256" key="7">
    <source>
        <dbReference type="ARBA" id="ARBA00023016"/>
    </source>
</evidence>
<evidence type="ECO:0000256" key="2">
    <source>
        <dbReference type="ARBA" id="ARBA00022649"/>
    </source>
</evidence>
<evidence type="ECO:0000256" key="3">
    <source>
        <dbReference type="ARBA" id="ARBA00022722"/>
    </source>
</evidence>
<comment type="similarity">
    <text evidence="1">Belongs to the HicA mRNA interferase family.</text>
</comment>
<dbReference type="Gene3D" id="3.30.920.30">
    <property type="entry name" value="Hypothetical protein"/>
    <property type="match status" value="1"/>
</dbReference>
<dbReference type="SUPFAM" id="SSF54786">
    <property type="entry name" value="YcfA/nrd intein domain"/>
    <property type="match status" value="1"/>
</dbReference>
<evidence type="ECO:0000256" key="4">
    <source>
        <dbReference type="ARBA" id="ARBA00022759"/>
    </source>
</evidence>
<dbReference type="AlphaFoldDB" id="A0A940IHT9"/>
<evidence type="ECO:0000256" key="6">
    <source>
        <dbReference type="ARBA" id="ARBA00022884"/>
    </source>
</evidence>
<organism evidence="8 9">
    <name type="scientific">Candidatus Cryptobacteroides avicola</name>
    <dbReference type="NCBI Taxonomy" id="2840757"/>
    <lineage>
        <taxon>Bacteria</taxon>
        <taxon>Pseudomonadati</taxon>
        <taxon>Bacteroidota</taxon>
        <taxon>Bacteroidia</taxon>
        <taxon>Bacteroidales</taxon>
        <taxon>Candidatus Cryptobacteroides</taxon>
    </lineage>
</organism>
<keyword evidence="4" id="KW-0255">Endonuclease</keyword>
<keyword evidence="5" id="KW-0378">Hydrolase</keyword>
<dbReference type="InterPro" id="IPR038570">
    <property type="entry name" value="HicA_sf"/>
</dbReference>
<dbReference type="GO" id="GO:0003729">
    <property type="term" value="F:mRNA binding"/>
    <property type="evidence" value="ECO:0007669"/>
    <property type="project" value="InterPro"/>
</dbReference>
<sequence length="60" mass="6972">MRTSEFKKLLKEHKCYFVSQGKRHEKWFSPITGNKFTVPRHDAQEIPTGTLQAIKKQAGI</sequence>
<gene>
    <name evidence="8" type="ORF">IAB75_02920</name>
</gene>
<proteinExistence type="inferred from homology"/>
<comment type="caution">
    <text evidence="8">The sequence shown here is derived from an EMBL/GenBank/DDBJ whole genome shotgun (WGS) entry which is preliminary data.</text>
</comment>
<keyword evidence="7" id="KW-0346">Stress response</keyword>
<dbReference type="Proteomes" id="UP000725002">
    <property type="component" value="Unassembled WGS sequence"/>
</dbReference>
<reference evidence="8" key="1">
    <citation type="submission" date="2020-10" db="EMBL/GenBank/DDBJ databases">
        <authorList>
            <person name="Gilroy R."/>
        </authorList>
    </citation>
    <scope>NUCLEOTIDE SEQUENCE</scope>
    <source>
        <strain evidence="8">G3-8215</strain>
    </source>
</reference>
<keyword evidence="3" id="KW-0540">Nuclease</keyword>
<evidence type="ECO:0000313" key="9">
    <source>
        <dbReference type="Proteomes" id="UP000725002"/>
    </source>
</evidence>
<keyword evidence="6" id="KW-0694">RNA-binding</keyword>
<evidence type="ECO:0000256" key="5">
    <source>
        <dbReference type="ARBA" id="ARBA00022801"/>
    </source>
</evidence>
<protein>
    <submittedName>
        <fullName evidence="8">Type II toxin-antitoxin system HicA family toxin</fullName>
    </submittedName>
</protein>
<evidence type="ECO:0000256" key="1">
    <source>
        <dbReference type="ARBA" id="ARBA00006620"/>
    </source>
</evidence>
<dbReference type="InterPro" id="IPR012933">
    <property type="entry name" value="HicA_mRNA_interferase"/>
</dbReference>
<reference evidence="8" key="2">
    <citation type="journal article" date="2021" name="PeerJ">
        <title>Extensive microbial diversity within the chicken gut microbiome revealed by metagenomics and culture.</title>
        <authorList>
            <person name="Gilroy R."/>
            <person name="Ravi A."/>
            <person name="Getino M."/>
            <person name="Pursley I."/>
            <person name="Horton D.L."/>
            <person name="Alikhan N.F."/>
            <person name="Baker D."/>
            <person name="Gharbi K."/>
            <person name="Hall N."/>
            <person name="Watson M."/>
            <person name="Adriaenssens E.M."/>
            <person name="Foster-Nyarko E."/>
            <person name="Jarju S."/>
            <person name="Secka A."/>
            <person name="Antonio M."/>
            <person name="Oren A."/>
            <person name="Chaudhuri R.R."/>
            <person name="La Ragione R."/>
            <person name="Hildebrand F."/>
            <person name="Pallen M.J."/>
        </authorList>
    </citation>
    <scope>NUCLEOTIDE SEQUENCE</scope>
    <source>
        <strain evidence="8">G3-8215</strain>
    </source>
</reference>